<dbReference type="AlphaFoldDB" id="A0A087V0Q2"/>
<protein>
    <submittedName>
        <fullName evidence="1">Uncharacterized protein</fullName>
    </submittedName>
</protein>
<evidence type="ECO:0000313" key="1">
    <source>
        <dbReference type="EMBL" id="KFM83191.1"/>
    </source>
</evidence>
<evidence type="ECO:0000313" key="2">
    <source>
        <dbReference type="Proteomes" id="UP000054359"/>
    </source>
</evidence>
<proteinExistence type="predicted"/>
<accession>A0A087V0Q2</accession>
<gene>
    <name evidence="1" type="ORF">X975_25731</name>
</gene>
<sequence length="41" mass="4639">MMRFIRNLVLALVAFFVAGYFTGTSGYRHTGDILESVEREA</sequence>
<feature type="non-terminal residue" evidence="1">
    <location>
        <position position="41"/>
    </location>
</feature>
<organism evidence="1 2">
    <name type="scientific">Stegodyphus mimosarum</name>
    <name type="common">African social velvet spider</name>
    <dbReference type="NCBI Taxonomy" id="407821"/>
    <lineage>
        <taxon>Eukaryota</taxon>
        <taxon>Metazoa</taxon>
        <taxon>Ecdysozoa</taxon>
        <taxon>Arthropoda</taxon>
        <taxon>Chelicerata</taxon>
        <taxon>Arachnida</taxon>
        <taxon>Araneae</taxon>
        <taxon>Araneomorphae</taxon>
        <taxon>Entelegynae</taxon>
        <taxon>Eresoidea</taxon>
        <taxon>Eresidae</taxon>
        <taxon>Stegodyphus</taxon>
    </lineage>
</organism>
<dbReference type="EMBL" id="KL814028">
    <property type="protein sequence ID" value="KFM83191.1"/>
    <property type="molecule type" value="Genomic_DNA"/>
</dbReference>
<name>A0A087V0Q2_STEMI</name>
<keyword evidence="2" id="KW-1185">Reference proteome</keyword>
<dbReference type="Proteomes" id="UP000054359">
    <property type="component" value="Unassembled WGS sequence"/>
</dbReference>
<reference evidence="1 2" key="1">
    <citation type="submission" date="2013-11" db="EMBL/GenBank/DDBJ databases">
        <title>Genome sequencing of Stegodyphus mimosarum.</title>
        <authorList>
            <person name="Bechsgaard J."/>
        </authorList>
    </citation>
    <scope>NUCLEOTIDE SEQUENCE [LARGE SCALE GENOMIC DNA]</scope>
</reference>